<proteinExistence type="predicted"/>
<dbReference type="Gene3D" id="1.20.58.1420">
    <property type="entry name" value="Dsl1p vesicle tethering complex, Tip20p subunit, domain B"/>
    <property type="match status" value="1"/>
</dbReference>
<reference evidence="3 4" key="1">
    <citation type="journal article" date="2018" name="Mol. Biol. Evol.">
        <title>Broad Genomic Sampling Reveals a Smut Pathogenic Ancestry of the Fungal Clade Ustilaginomycotina.</title>
        <authorList>
            <person name="Kijpornyongpan T."/>
            <person name="Mondo S.J."/>
            <person name="Barry K."/>
            <person name="Sandor L."/>
            <person name="Lee J."/>
            <person name="Lipzen A."/>
            <person name="Pangilinan J."/>
            <person name="LaButti K."/>
            <person name="Hainaut M."/>
            <person name="Henrissat B."/>
            <person name="Grigoriev I.V."/>
            <person name="Spatafora J.W."/>
            <person name="Aime M.C."/>
        </authorList>
    </citation>
    <scope>NUCLEOTIDE SEQUENCE [LARGE SCALE GENOMIC DNA]</scope>
    <source>
        <strain evidence="3 4">MCA 4198</strain>
    </source>
</reference>
<dbReference type="GO" id="GO:0006888">
    <property type="term" value="P:endoplasmic reticulum to Golgi vesicle-mediated transport"/>
    <property type="evidence" value="ECO:0007669"/>
    <property type="project" value="InterPro"/>
</dbReference>
<feature type="compositionally biased region" description="Polar residues" evidence="2">
    <location>
        <begin position="486"/>
        <end position="496"/>
    </location>
</feature>
<dbReference type="Gene3D" id="1.20.58.670">
    <property type="entry name" value="Dsl1p vesicle tethering complex, Tip20p subunit, domain D"/>
    <property type="match status" value="1"/>
</dbReference>
<dbReference type="GO" id="GO:0070939">
    <property type="term" value="C:Dsl1/NZR complex"/>
    <property type="evidence" value="ECO:0007669"/>
    <property type="project" value="InterPro"/>
</dbReference>
<dbReference type="InterPro" id="IPR007528">
    <property type="entry name" value="RINT1_Tip20"/>
</dbReference>
<dbReference type="STRING" id="215250.A0A316YTX1"/>
<dbReference type="AlphaFoldDB" id="A0A316YTX1"/>
<feature type="region of interest" description="Disordered" evidence="2">
    <location>
        <begin position="212"/>
        <end position="243"/>
    </location>
</feature>
<dbReference type="GO" id="GO:0060628">
    <property type="term" value="P:regulation of ER to Golgi vesicle-mediated transport"/>
    <property type="evidence" value="ECO:0007669"/>
    <property type="project" value="TreeGrafter"/>
</dbReference>
<sequence length="971" mass="106243">MNSSALSSRLERDNIFSEEQKRLYLLSLPILSGPLPTANELEEKVLKESEAALQWTADAFNKSSEALSQAIKEARDRVRSASEELESMPEEISSIDDEMLDLRGELDGPSSLLSSLEKQHHQLQQIRAARDYLSVLAKAEDLKSQVITKNNDDKTRWGKQGALATLSQLSRLVKAAQLAHGDAPHLRGLTFAESQVTQAYEHLRKERMQRLHSALEQSGWPPPPVELDGSRAGGKTQSQSPEDMLLASSSARRCWRDVMELQVRGAKLGLAPVPTALQGVIINKSASSSSAGAAAGSTEYEPVLAVRCLLDPLLLRFYYHFDSDRSTNRLNKPEWFLSHMLSLLRSHSSLFDPEQGAVALLCSSEKHGTSVDTAMELLHGLLRPLRYKIESSIDLLLQHPVLLSHTIMQVLRFDEDLRDLYPPAARQLSKSGDSTVRLANSLLSKETVFEAWVQGERQFTSERLEDQLSSGTAWLVGDETDDDQGDSNSTWAALNQSSIDSSTTDADSPSMKTTRSARSVVDLIDGLTARYSPLSSASQQLPFLLIQSSLLRLYAQRLERSLDAFESLSSAFARAIPGGMASSGSDGPASVPTSGGLSDGGAFGTSDSAMVQGLRGLGRLLKACLSALFVVAHLDRLSSTSFFLVLGSAIGGGEAGGGRLLADWKRFEGEEEEQELDKASLGELVRRGWRSGGRLASAARPLAASAERSSSASRSPAPRTTSLAAETSLQEGDAEVAVDVWQGPKARFQTIVERSLNAMEKLVVGETLDNLRVYSHREWDDESEQEGDEDEEMPTPTLLASLTILSTHLTHLLPSLPSQRRIEMYRSIASSLSTHIVDRVVMAGGSHRFSVRGAKQFKTDVRHGWLGVVRDGAIDRALTSVTSLVQSPAVINKRIEGPWRTLLDVSTLLSLAEEGASGIWTVARATRALFERDAQDDVEGFQALKRELGIDDRMQLRFAREIVRRRIDCPA</sequence>
<dbReference type="PANTHER" id="PTHR13520:SF0">
    <property type="entry name" value="RAD50-INTERACTING PROTEIN 1"/>
    <property type="match status" value="1"/>
</dbReference>
<gene>
    <name evidence="3" type="ORF">FA10DRAFT_8641</name>
</gene>
<feature type="coiled-coil region" evidence="1">
    <location>
        <begin position="57"/>
        <end position="91"/>
    </location>
</feature>
<evidence type="ECO:0000256" key="2">
    <source>
        <dbReference type="SAM" id="MobiDB-lite"/>
    </source>
</evidence>
<evidence type="ECO:0000313" key="4">
    <source>
        <dbReference type="Proteomes" id="UP000245768"/>
    </source>
</evidence>
<dbReference type="Pfam" id="PF04437">
    <property type="entry name" value="RINT1_TIP1"/>
    <property type="match status" value="1"/>
</dbReference>
<dbReference type="GO" id="GO:0006890">
    <property type="term" value="P:retrograde vesicle-mediated transport, Golgi to endoplasmic reticulum"/>
    <property type="evidence" value="ECO:0007669"/>
    <property type="project" value="InterPro"/>
</dbReference>
<keyword evidence="4" id="KW-1185">Reference proteome</keyword>
<keyword evidence="1" id="KW-0175">Coiled coil</keyword>
<dbReference type="InParanoid" id="A0A316YTX1"/>
<evidence type="ECO:0008006" key="5">
    <source>
        <dbReference type="Google" id="ProtNLM"/>
    </source>
</evidence>
<accession>A0A316YTX1</accession>
<evidence type="ECO:0000256" key="1">
    <source>
        <dbReference type="SAM" id="Coils"/>
    </source>
</evidence>
<dbReference type="InterPro" id="IPR042042">
    <property type="entry name" value="Tip20p_domB"/>
</dbReference>
<evidence type="ECO:0000313" key="3">
    <source>
        <dbReference type="EMBL" id="PWN92867.1"/>
    </source>
</evidence>
<protein>
    <recommendedName>
        <fullName evidence="5">RINT-1 family protein</fullName>
    </recommendedName>
</protein>
<organism evidence="3 4">
    <name type="scientific">Acaromyces ingoldii</name>
    <dbReference type="NCBI Taxonomy" id="215250"/>
    <lineage>
        <taxon>Eukaryota</taxon>
        <taxon>Fungi</taxon>
        <taxon>Dikarya</taxon>
        <taxon>Basidiomycota</taxon>
        <taxon>Ustilaginomycotina</taxon>
        <taxon>Exobasidiomycetes</taxon>
        <taxon>Exobasidiales</taxon>
        <taxon>Cryptobasidiaceae</taxon>
        <taxon>Acaromyces</taxon>
    </lineage>
</organism>
<dbReference type="GeneID" id="37047664"/>
<dbReference type="EMBL" id="KZ819634">
    <property type="protein sequence ID" value="PWN92867.1"/>
    <property type="molecule type" value="Genomic_DNA"/>
</dbReference>
<feature type="compositionally biased region" description="Low complexity" evidence="2">
    <location>
        <begin position="700"/>
        <end position="722"/>
    </location>
</feature>
<dbReference type="InterPro" id="IPR042044">
    <property type="entry name" value="EXOC6PINT-1/Sec15/Tip20_C_dom2"/>
</dbReference>
<feature type="region of interest" description="Disordered" evidence="2">
    <location>
        <begin position="475"/>
        <end position="514"/>
    </location>
</feature>
<name>A0A316YTX1_9BASI</name>
<feature type="compositionally biased region" description="Low complexity" evidence="2">
    <location>
        <begin position="497"/>
        <end position="510"/>
    </location>
</feature>
<feature type="region of interest" description="Disordered" evidence="2">
    <location>
        <begin position="700"/>
        <end position="730"/>
    </location>
</feature>
<dbReference type="PROSITE" id="PS51386">
    <property type="entry name" value="RINT1_TIP20"/>
    <property type="match status" value="1"/>
</dbReference>
<dbReference type="PANTHER" id="PTHR13520">
    <property type="entry name" value="RAD50-INTERACTING PROTEIN 1 RINT-1"/>
    <property type="match status" value="1"/>
</dbReference>
<dbReference type="Proteomes" id="UP000245768">
    <property type="component" value="Unassembled WGS sequence"/>
</dbReference>
<dbReference type="RefSeq" id="XP_025380065.1">
    <property type="nucleotide sequence ID" value="XM_025525748.1"/>
</dbReference>
<dbReference type="OrthoDB" id="407410at2759"/>